<evidence type="ECO:0000256" key="1">
    <source>
        <dbReference type="ARBA" id="ARBA00004370"/>
    </source>
</evidence>
<comment type="similarity">
    <text evidence="2 6">Belongs to the GPAT/DAPAT family.</text>
</comment>
<dbReference type="PANTHER" id="PTHR12563">
    <property type="entry name" value="GLYCEROL-3-PHOSPHATE ACYLTRANSFERASE"/>
    <property type="match status" value="1"/>
</dbReference>
<name>A0AAV8YNA5_9CUCU</name>
<dbReference type="Proteomes" id="UP001162162">
    <property type="component" value="Unassembled WGS sequence"/>
</dbReference>
<evidence type="ECO:0000313" key="8">
    <source>
        <dbReference type="EMBL" id="KAJ8952155.1"/>
    </source>
</evidence>
<organism evidence="8 9">
    <name type="scientific">Aromia moschata</name>
    <dbReference type="NCBI Taxonomy" id="1265417"/>
    <lineage>
        <taxon>Eukaryota</taxon>
        <taxon>Metazoa</taxon>
        <taxon>Ecdysozoa</taxon>
        <taxon>Arthropoda</taxon>
        <taxon>Hexapoda</taxon>
        <taxon>Insecta</taxon>
        <taxon>Pterygota</taxon>
        <taxon>Neoptera</taxon>
        <taxon>Endopterygota</taxon>
        <taxon>Coleoptera</taxon>
        <taxon>Polyphaga</taxon>
        <taxon>Cucujiformia</taxon>
        <taxon>Chrysomeloidea</taxon>
        <taxon>Cerambycidae</taxon>
        <taxon>Cerambycinae</taxon>
        <taxon>Callichromatini</taxon>
        <taxon>Aromia</taxon>
    </lineage>
</organism>
<dbReference type="GO" id="GO:0008654">
    <property type="term" value="P:phospholipid biosynthetic process"/>
    <property type="evidence" value="ECO:0007669"/>
    <property type="project" value="TreeGrafter"/>
</dbReference>
<evidence type="ECO:0000256" key="6">
    <source>
        <dbReference type="PIRNR" id="PIRNR000437"/>
    </source>
</evidence>
<keyword evidence="9" id="KW-1185">Reference proteome</keyword>
<keyword evidence="4" id="KW-0472">Membrane</keyword>
<protein>
    <recommendedName>
        <fullName evidence="7">Phospholipid/glycerol acyltransferase domain-containing protein</fullName>
    </recommendedName>
</protein>
<dbReference type="SMART" id="SM00563">
    <property type="entry name" value="PlsC"/>
    <property type="match status" value="1"/>
</dbReference>
<keyword evidence="3 6" id="KW-0808">Transferase</keyword>
<dbReference type="InterPro" id="IPR022284">
    <property type="entry name" value="GPAT/DHAPAT"/>
</dbReference>
<dbReference type="InterPro" id="IPR002123">
    <property type="entry name" value="Plipid/glycerol_acylTrfase"/>
</dbReference>
<gene>
    <name evidence="8" type="ORF">NQ318_018492</name>
</gene>
<dbReference type="GO" id="GO:0019432">
    <property type="term" value="P:triglyceride biosynthetic process"/>
    <property type="evidence" value="ECO:0007669"/>
    <property type="project" value="TreeGrafter"/>
</dbReference>
<dbReference type="GO" id="GO:0004366">
    <property type="term" value="F:glycerol-3-phosphate O-acyltransferase activity"/>
    <property type="evidence" value="ECO:0007669"/>
    <property type="project" value="TreeGrafter"/>
</dbReference>
<accession>A0AAV8YNA5</accession>
<evidence type="ECO:0000313" key="9">
    <source>
        <dbReference type="Proteomes" id="UP001162162"/>
    </source>
</evidence>
<evidence type="ECO:0000256" key="2">
    <source>
        <dbReference type="ARBA" id="ARBA00007937"/>
    </source>
</evidence>
<keyword evidence="5 6" id="KW-0012">Acyltransferase</keyword>
<dbReference type="InterPro" id="IPR045520">
    <property type="entry name" value="GPAT/DHAPAT_C"/>
</dbReference>
<evidence type="ECO:0000256" key="5">
    <source>
        <dbReference type="ARBA" id="ARBA00023315"/>
    </source>
</evidence>
<dbReference type="PANTHER" id="PTHR12563:SF23">
    <property type="entry name" value="BCDNA.GH07066"/>
    <property type="match status" value="1"/>
</dbReference>
<dbReference type="AlphaFoldDB" id="A0AAV8YNA5"/>
<comment type="caution">
    <text evidence="8">The sequence shown here is derived from an EMBL/GenBank/DDBJ whole genome shotgun (WGS) entry which is preliminary data.</text>
</comment>
<proteinExistence type="inferred from homology"/>
<dbReference type="Pfam" id="PF19277">
    <property type="entry name" value="GPAT_C"/>
    <property type="match status" value="1"/>
</dbReference>
<dbReference type="CDD" id="cd07993">
    <property type="entry name" value="LPLAT_DHAPAT-like"/>
    <property type="match status" value="1"/>
</dbReference>
<dbReference type="InterPro" id="IPR041728">
    <property type="entry name" value="GPAT/DHAPAT_LPLAT"/>
</dbReference>
<comment type="subcellular location">
    <subcellularLocation>
        <location evidence="1">Membrane</location>
    </subcellularLocation>
</comment>
<dbReference type="PIRSF" id="PIRSF000437">
    <property type="entry name" value="GPAT_DHAPAT"/>
    <property type="match status" value="1"/>
</dbReference>
<dbReference type="GO" id="GO:0006072">
    <property type="term" value="P:glycerol-3-phosphate metabolic process"/>
    <property type="evidence" value="ECO:0007669"/>
    <property type="project" value="TreeGrafter"/>
</dbReference>
<feature type="domain" description="Phospholipid/glycerol acyltransferase" evidence="7">
    <location>
        <begin position="175"/>
        <end position="282"/>
    </location>
</feature>
<sequence length="718" mass="82722">MESDEEIESAEVEKWKKLQTLLEYISPESLVRKTTDSLALKNILDYQIPQTRNGLIQRTFSQLYQVYDLKKFEYPQVADLVLKDERLTKAIEKTSVQQFQDSENNDDEFYQQLLKNNQKRAKKLLYDMRSTLSDFLLRFTSWVLYKLLPCFLTSVVVHPGQVEMLKKAGESSLPLIFIPLHRSHLDYILISSLLRGLGAFFIKRRIDPVMGRKDHIYKAILHTYMNNCLRAGHNIEFFLEGGRTRTGKPCMPKYGIFSVILETFMDGTIEDALLVPVSVNYEKLVDGNFVREQLGQPKEMETFGNAIRGIWSVLNSNYGMMRIDFNQPFSLRELVKTFNMSGKIPHSNGIKTLKSNPSTTSLYGTDIVSEEHKTLVESISKHIIYDCAQTTSIMSTNALAFLLLTQFREGTTIEKLVISLDNLRKELEYARRDLGFSGDSIDVINYAAEMLGPALIRKERVNNEEVIKPIAILPNVIELAYYSNTLVTHYALESVVAIAMDALDKTSGSVIHQELVENVQDLCDILQYEFLFCKPCQSLEEIITSCIDDLIIKRQIFLVDHDESTELVLRSRRIARQFDDDNEEEMNCSTQKIYKINPNKTAVDALRHLKAVLMPLVESYAITAFTLDKLVGRQLLENELVKDILDELKDQLVRGTIEYEESVSVDPVKNALRLYQKWGALECHSEKKLRLYYLRDDQDNSESVNMLYQRINKYRQSQ</sequence>
<evidence type="ECO:0000259" key="7">
    <source>
        <dbReference type="SMART" id="SM00563"/>
    </source>
</evidence>
<dbReference type="EMBL" id="JAPWTK010000073">
    <property type="protein sequence ID" value="KAJ8952155.1"/>
    <property type="molecule type" value="Genomic_DNA"/>
</dbReference>
<reference evidence="8" key="1">
    <citation type="journal article" date="2023" name="Insect Mol. Biol.">
        <title>Genome sequencing provides insights into the evolution of gene families encoding plant cell wall-degrading enzymes in longhorned beetles.</title>
        <authorList>
            <person name="Shin N.R."/>
            <person name="Okamura Y."/>
            <person name="Kirsch R."/>
            <person name="Pauchet Y."/>
        </authorList>
    </citation>
    <scope>NUCLEOTIDE SEQUENCE</scope>
    <source>
        <strain evidence="8">AMC_N1</strain>
    </source>
</reference>
<evidence type="ECO:0000256" key="4">
    <source>
        <dbReference type="ARBA" id="ARBA00023136"/>
    </source>
</evidence>
<dbReference type="GO" id="GO:0006631">
    <property type="term" value="P:fatty acid metabolic process"/>
    <property type="evidence" value="ECO:0007669"/>
    <property type="project" value="TreeGrafter"/>
</dbReference>
<dbReference type="SUPFAM" id="SSF69593">
    <property type="entry name" value="Glycerol-3-phosphate (1)-acyltransferase"/>
    <property type="match status" value="1"/>
</dbReference>
<evidence type="ECO:0000256" key="3">
    <source>
        <dbReference type="ARBA" id="ARBA00022679"/>
    </source>
</evidence>
<dbReference type="GO" id="GO:0031966">
    <property type="term" value="C:mitochondrial membrane"/>
    <property type="evidence" value="ECO:0007669"/>
    <property type="project" value="TreeGrafter"/>
</dbReference>
<dbReference type="Pfam" id="PF01553">
    <property type="entry name" value="Acyltransferase"/>
    <property type="match status" value="1"/>
</dbReference>